<evidence type="ECO:0000256" key="4">
    <source>
        <dbReference type="ARBA" id="ARBA00004661"/>
    </source>
</evidence>
<dbReference type="Gene3D" id="3.40.50.1970">
    <property type="match status" value="1"/>
</dbReference>
<feature type="binding site" evidence="17">
    <location>
        <begin position="169"/>
        <end position="172"/>
    </location>
    <ligand>
        <name>NAD(+)</name>
        <dbReference type="ChEBI" id="CHEBI:57540"/>
    </ligand>
</feature>
<dbReference type="PANTHER" id="PTHR43622">
    <property type="entry name" value="3-DEHYDROQUINATE SYNTHASE"/>
    <property type="match status" value="1"/>
</dbReference>
<dbReference type="PIRSF" id="PIRSF001455">
    <property type="entry name" value="DHQ_synth"/>
    <property type="match status" value="1"/>
</dbReference>
<dbReference type="NCBIfam" id="TIGR01357">
    <property type="entry name" value="aroB"/>
    <property type="match status" value="1"/>
</dbReference>
<dbReference type="Pfam" id="PF01761">
    <property type="entry name" value="DHQ_synthase"/>
    <property type="match status" value="1"/>
</dbReference>
<dbReference type="HAMAP" id="MF_00110">
    <property type="entry name" value="DHQ_synthase"/>
    <property type="match status" value="1"/>
</dbReference>
<dbReference type="CDD" id="cd08195">
    <property type="entry name" value="DHQS"/>
    <property type="match status" value="1"/>
</dbReference>
<dbReference type="InterPro" id="IPR030963">
    <property type="entry name" value="DHQ_synth_fam"/>
</dbReference>
<gene>
    <name evidence="17" type="primary">aroB</name>
    <name evidence="20" type="ORF">G9H71_09515</name>
</gene>
<dbReference type="InterPro" id="IPR016037">
    <property type="entry name" value="DHQ_synth_AroB"/>
</dbReference>
<evidence type="ECO:0000256" key="13">
    <source>
        <dbReference type="ARBA" id="ARBA00023027"/>
    </source>
</evidence>
<comment type="similarity">
    <text evidence="5 17">Belongs to the sugar phosphate cyclases superfamily. Dehydroquinate synthase family.</text>
</comment>
<keyword evidence="14 17" id="KW-0057">Aromatic amino acid biosynthesis</keyword>
<feature type="binding site" evidence="17">
    <location>
        <begin position="71"/>
        <end position="76"/>
    </location>
    <ligand>
        <name>NAD(+)</name>
        <dbReference type="ChEBI" id="CHEBI:57540"/>
    </ligand>
</feature>
<keyword evidence="13 17" id="KW-0520">NAD</keyword>
<evidence type="ECO:0000256" key="15">
    <source>
        <dbReference type="ARBA" id="ARBA00023239"/>
    </source>
</evidence>
<keyword evidence="9 17" id="KW-0028">Amino-acid biosynthesis</keyword>
<feature type="binding site" evidence="17">
    <location>
        <position position="184"/>
    </location>
    <ligand>
        <name>Zn(2+)</name>
        <dbReference type="ChEBI" id="CHEBI:29105"/>
    </ligand>
</feature>
<evidence type="ECO:0000256" key="14">
    <source>
        <dbReference type="ARBA" id="ARBA00023141"/>
    </source>
</evidence>
<evidence type="ECO:0000256" key="16">
    <source>
        <dbReference type="ARBA" id="ARBA00023285"/>
    </source>
</evidence>
<evidence type="ECO:0000259" key="18">
    <source>
        <dbReference type="Pfam" id="PF01761"/>
    </source>
</evidence>
<reference evidence="20 21" key="1">
    <citation type="submission" date="2020-03" db="EMBL/GenBank/DDBJ databases">
        <title>Two novel Motilibacter sp.</title>
        <authorList>
            <person name="Liu S."/>
        </authorList>
    </citation>
    <scope>NUCLEOTIDE SEQUENCE [LARGE SCALE GENOMIC DNA]</scope>
    <source>
        <strain evidence="20 21">E257</strain>
    </source>
</reference>
<proteinExistence type="inferred from homology"/>
<protein>
    <recommendedName>
        <fullName evidence="7 17">3-dehydroquinate synthase</fullName>
        <shortName evidence="17">DHQS</shortName>
        <ecNumber evidence="6 17">4.2.3.4</ecNumber>
    </recommendedName>
</protein>
<comment type="caution">
    <text evidence="20">The sequence shown here is derived from an EMBL/GenBank/DDBJ whole genome shotgun (WGS) entry which is preliminary data.</text>
</comment>
<dbReference type="RefSeq" id="WP_166281062.1">
    <property type="nucleotide sequence ID" value="NZ_JAANNP010000003.1"/>
</dbReference>
<keyword evidence="21" id="KW-1185">Reference proteome</keyword>
<keyword evidence="10 17" id="KW-0479">Metal-binding</keyword>
<keyword evidence="11 17" id="KW-0547">Nucleotide-binding</keyword>
<evidence type="ECO:0000256" key="7">
    <source>
        <dbReference type="ARBA" id="ARBA00017684"/>
    </source>
</evidence>
<comment type="function">
    <text evidence="17">Catalyzes the conversion of 3-deoxy-D-arabino-heptulosonate 7-phosphate (DAHP) to dehydroquinate (DHQ).</text>
</comment>
<evidence type="ECO:0000313" key="21">
    <source>
        <dbReference type="Proteomes" id="UP000800981"/>
    </source>
</evidence>
<evidence type="ECO:0000259" key="19">
    <source>
        <dbReference type="Pfam" id="PF24621"/>
    </source>
</evidence>
<keyword evidence="15 17" id="KW-0456">Lyase</keyword>
<evidence type="ECO:0000256" key="8">
    <source>
        <dbReference type="ARBA" id="ARBA00022490"/>
    </source>
</evidence>
<dbReference type="InterPro" id="IPR056179">
    <property type="entry name" value="DHQS_C"/>
</dbReference>
<feature type="binding site" evidence="17">
    <location>
        <position position="142"/>
    </location>
    <ligand>
        <name>NAD(+)</name>
        <dbReference type="ChEBI" id="CHEBI:57540"/>
    </ligand>
</feature>
<keyword evidence="12 17" id="KW-0862">Zinc</keyword>
<evidence type="ECO:0000256" key="11">
    <source>
        <dbReference type="ARBA" id="ARBA00022741"/>
    </source>
</evidence>
<sequence>MSGPTRIHVGGEAPYDVVVGRGLLGELRGLLGDRVRRVAVIHPHALAATADAVREDLAAAGLEAFVLDTPDGEDAKTAEVAAFCWSVLGQASFTRTDAVVSVGGGATTDLAGFVAATWLRGVRVVHVPTTLLAMVDAAVGGKTGINTAEGKNLVGAFHPPAGVLCDMATLETLPVNDYVAGLAEVVKAGFIADPRILELIEADPEGAASPTGQHARELVERAIAVKAKVVTADLRESGEREFLNYGHTLGHAIEKVERYQWRHGSAVAIGMMFAAELARLAGRLDDAVVDRHRAILTTLGLPTQYAAGTAAWPKLLETMKVDKKSRGDLLRFIVLDDVAKPSRLEGPDPALLAAAYAEVTP</sequence>
<feature type="binding site" evidence="17">
    <location>
        <begin position="129"/>
        <end position="130"/>
    </location>
    <ligand>
        <name>NAD(+)</name>
        <dbReference type="ChEBI" id="CHEBI:57540"/>
    </ligand>
</feature>
<dbReference type="Gene3D" id="1.20.1090.10">
    <property type="entry name" value="Dehydroquinate synthase-like - alpha domain"/>
    <property type="match status" value="1"/>
</dbReference>
<keyword evidence="16 17" id="KW-0170">Cobalt</keyword>
<evidence type="ECO:0000313" key="20">
    <source>
        <dbReference type="EMBL" id="NHC14017.1"/>
    </source>
</evidence>
<feature type="binding site" evidence="17">
    <location>
        <position position="247"/>
    </location>
    <ligand>
        <name>Zn(2+)</name>
        <dbReference type="ChEBI" id="CHEBI:29105"/>
    </ligand>
</feature>
<dbReference type="SUPFAM" id="SSF56796">
    <property type="entry name" value="Dehydroquinate synthase-like"/>
    <property type="match status" value="1"/>
</dbReference>
<keyword evidence="8 17" id="KW-0963">Cytoplasm</keyword>
<comment type="cofactor">
    <cofactor evidence="2 17">
        <name>NAD(+)</name>
        <dbReference type="ChEBI" id="CHEBI:57540"/>
    </cofactor>
</comment>
<comment type="subcellular location">
    <subcellularLocation>
        <location evidence="3 17">Cytoplasm</location>
    </subcellularLocation>
</comment>
<comment type="cofactor">
    <cofactor evidence="17">
        <name>Co(2+)</name>
        <dbReference type="ChEBI" id="CHEBI:48828"/>
    </cofactor>
    <cofactor evidence="17">
        <name>Zn(2+)</name>
        <dbReference type="ChEBI" id="CHEBI:29105"/>
    </cofactor>
    <text evidence="17">Binds 1 divalent metal cation per subunit. Can use either Co(2+) or Zn(2+).</text>
</comment>
<dbReference type="PANTHER" id="PTHR43622:SF7">
    <property type="entry name" value="3-DEHYDROQUINATE SYNTHASE, CHLOROPLASTIC"/>
    <property type="match status" value="1"/>
</dbReference>
<name>A0ABX0GT91_9ACTN</name>
<feature type="binding site" evidence="17">
    <location>
        <position position="151"/>
    </location>
    <ligand>
        <name>NAD(+)</name>
        <dbReference type="ChEBI" id="CHEBI:57540"/>
    </ligand>
</feature>
<feature type="binding site" evidence="17">
    <location>
        <position position="263"/>
    </location>
    <ligand>
        <name>Zn(2+)</name>
        <dbReference type="ChEBI" id="CHEBI:29105"/>
    </ligand>
</feature>
<dbReference type="Proteomes" id="UP000800981">
    <property type="component" value="Unassembled WGS sequence"/>
</dbReference>
<evidence type="ECO:0000256" key="10">
    <source>
        <dbReference type="ARBA" id="ARBA00022723"/>
    </source>
</evidence>
<dbReference type="GO" id="GO:0003856">
    <property type="term" value="F:3-dehydroquinate synthase activity"/>
    <property type="evidence" value="ECO:0007669"/>
    <property type="project" value="UniProtKB-EC"/>
</dbReference>
<dbReference type="EMBL" id="JAANNP010000003">
    <property type="protein sequence ID" value="NHC14017.1"/>
    <property type="molecule type" value="Genomic_DNA"/>
</dbReference>
<comment type="catalytic activity">
    <reaction evidence="1 17">
        <text>7-phospho-2-dehydro-3-deoxy-D-arabino-heptonate = 3-dehydroquinate + phosphate</text>
        <dbReference type="Rhea" id="RHEA:21968"/>
        <dbReference type="ChEBI" id="CHEBI:32364"/>
        <dbReference type="ChEBI" id="CHEBI:43474"/>
        <dbReference type="ChEBI" id="CHEBI:58394"/>
        <dbReference type="EC" id="4.2.3.4"/>
    </reaction>
</comment>
<evidence type="ECO:0000256" key="3">
    <source>
        <dbReference type="ARBA" id="ARBA00004496"/>
    </source>
</evidence>
<organism evidence="20 21">
    <name type="scientific">Motilibacter deserti</name>
    <dbReference type="NCBI Taxonomy" id="2714956"/>
    <lineage>
        <taxon>Bacteria</taxon>
        <taxon>Bacillati</taxon>
        <taxon>Actinomycetota</taxon>
        <taxon>Actinomycetes</taxon>
        <taxon>Motilibacterales</taxon>
        <taxon>Motilibacteraceae</taxon>
        <taxon>Motilibacter</taxon>
    </lineage>
</organism>
<feature type="domain" description="3-dehydroquinate synthase N-terminal" evidence="18">
    <location>
        <begin position="69"/>
        <end position="178"/>
    </location>
</feature>
<evidence type="ECO:0000256" key="9">
    <source>
        <dbReference type="ARBA" id="ARBA00022605"/>
    </source>
</evidence>
<comment type="pathway">
    <text evidence="4 17">Metabolic intermediate biosynthesis; chorismate biosynthesis; chorismate from D-erythrose 4-phosphate and phosphoenolpyruvate: step 2/7.</text>
</comment>
<evidence type="ECO:0000256" key="5">
    <source>
        <dbReference type="ARBA" id="ARBA00005412"/>
    </source>
</evidence>
<feature type="domain" description="3-dehydroquinate synthase C-terminal" evidence="19">
    <location>
        <begin position="181"/>
        <end position="325"/>
    </location>
</feature>
<dbReference type="Pfam" id="PF24621">
    <property type="entry name" value="DHQS_C"/>
    <property type="match status" value="1"/>
</dbReference>
<dbReference type="InterPro" id="IPR050071">
    <property type="entry name" value="Dehydroquinate_synthase"/>
</dbReference>
<evidence type="ECO:0000256" key="6">
    <source>
        <dbReference type="ARBA" id="ARBA00013031"/>
    </source>
</evidence>
<dbReference type="InterPro" id="IPR030960">
    <property type="entry name" value="DHQS/DOIS_N"/>
</dbReference>
<evidence type="ECO:0000256" key="12">
    <source>
        <dbReference type="ARBA" id="ARBA00022833"/>
    </source>
</evidence>
<accession>A0ABX0GT91</accession>
<dbReference type="EC" id="4.2.3.4" evidence="6 17"/>
<evidence type="ECO:0000256" key="2">
    <source>
        <dbReference type="ARBA" id="ARBA00001911"/>
    </source>
</evidence>
<feature type="binding site" evidence="17">
    <location>
        <begin position="105"/>
        <end position="109"/>
    </location>
    <ligand>
        <name>NAD(+)</name>
        <dbReference type="ChEBI" id="CHEBI:57540"/>
    </ligand>
</feature>
<evidence type="ECO:0000256" key="1">
    <source>
        <dbReference type="ARBA" id="ARBA00001393"/>
    </source>
</evidence>
<evidence type="ECO:0000256" key="17">
    <source>
        <dbReference type="HAMAP-Rule" id="MF_00110"/>
    </source>
</evidence>